<comment type="caution">
    <text evidence="2">The sequence shown here is derived from an EMBL/GenBank/DDBJ whole genome shotgun (WGS) entry which is preliminary data.</text>
</comment>
<name>A0ABT7CTQ6_9BACT</name>
<gene>
    <name evidence="2" type="ORF">QNI19_29510</name>
</gene>
<feature type="transmembrane region" description="Helical" evidence="1">
    <location>
        <begin position="342"/>
        <end position="367"/>
    </location>
</feature>
<keyword evidence="1" id="KW-0472">Membrane</keyword>
<accession>A0ABT7CTQ6</accession>
<feature type="transmembrane region" description="Helical" evidence="1">
    <location>
        <begin position="387"/>
        <end position="406"/>
    </location>
</feature>
<proteinExistence type="predicted"/>
<feature type="transmembrane region" description="Helical" evidence="1">
    <location>
        <begin position="292"/>
        <end position="312"/>
    </location>
</feature>
<evidence type="ECO:0000256" key="1">
    <source>
        <dbReference type="SAM" id="Phobius"/>
    </source>
</evidence>
<evidence type="ECO:0000313" key="3">
    <source>
        <dbReference type="Proteomes" id="UP001228581"/>
    </source>
</evidence>
<dbReference type="EMBL" id="JASJOT010000029">
    <property type="protein sequence ID" value="MDJ1497112.1"/>
    <property type="molecule type" value="Genomic_DNA"/>
</dbReference>
<keyword evidence="1" id="KW-0812">Transmembrane</keyword>
<evidence type="ECO:0000313" key="2">
    <source>
        <dbReference type="EMBL" id="MDJ1497112.1"/>
    </source>
</evidence>
<feature type="transmembrane region" description="Helical" evidence="1">
    <location>
        <begin position="250"/>
        <end position="272"/>
    </location>
</feature>
<keyword evidence="3" id="KW-1185">Reference proteome</keyword>
<feature type="transmembrane region" description="Helical" evidence="1">
    <location>
        <begin position="20"/>
        <end position="45"/>
    </location>
</feature>
<dbReference type="Proteomes" id="UP001228581">
    <property type="component" value="Unassembled WGS sequence"/>
</dbReference>
<sequence length="465" mass="53641">MLNQKLKILLQMRPKDSNMIFSWSANSVVNFPILFAVVGFIYSVIVFKGGFGKVDFHEVYLQNKDSLSVIIVKNRIDSLTQFINSIEKHKILKIGTKDDTNKYYNTLYNQAKSILKTSHKELKSISNGDSSLKTFIEYANINRDSLRYAITSLEIDPNNSQIKTVCIHLRDTCTFFGDILFDKEIELKFGISEKSLVDFFSNNSIFGFWFFLSIAQMCFWFLLIPLVIGSVKMTDEISLRIPLRYGFNSALIFSIIPTICIVVFTYLLYWNMIDKPIINDIFFMQAYNQKMIFYSIPGYMVAILCFSSYLFLSNKLELLDKYAVVEGDKDEHFKILADTFNFSFLCSAIVLTVFVFWVAILFNAINITEVMQFYRLKTGIPFLNNDFVYLIGLIHSLLLFMFYVPVKIRFNSLKITQKQKQSETAGLTSGRKIWKNILEVLSTILVTTSPLIASFIQKILETLSV</sequence>
<reference evidence="2 3" key="1">
    <citation type="submission" date="2023-05" db="EMBL/GenBank/DDBJ databases">
        <authorList>
            <person name="Zhang X."/>
        </authorList>
    </citation>
    <scope>NUCLEOTIDE SEQUENCE [LARGE SCALE GENOMIC DNA]</scope>
    <source>
        <strain evidence="2 3">DM2B3-1</strain>
    </source>
</reference>
<protein>
    <recommendedName>
        <fullName evidence="4">ABC transporter permease</fullName>
    </recommendedName>
</protein>
<feature type="transmembrane region" description="Helical" evidence="1">
    <location>
        <begin position="206"/>
        <end position="229"/>
    </location>
</feature>
<organism evidence="2 3">
    <name type="scientific">Xanthocytophaga flava</name>
    <dbReference type="NCBI Taxonomy" id="3048013"/>
    <lineage>
        <taxon>Bacteria</taxon>
        <taxon>Pseudomonadati</taxon>
        <taxon>Bacteroidota</taxon>
        <taxon>Cytophagia</taxon>
        <taxon>Cytophagales</taxon>
        <taxon>Rhodocytophagaceae</taxon>
        <taxon>Xanthocytophaga</taxon>
    </lineage>
</organism>
<evidence type="ECO:0008006" key="4">
    <source>
        <dbReference type="Google" id="ProtNLM"/>
    </source>
</evidence>
<keyword evidence="1" id="KW-1133">Transmembrane helix</keyword>